<evidence type="ECO:0000313" key="6">
    <source>
        <dbReference type="Proteomes" id="UP000001744"/>
    </source>
</evidence>
<evidence type="ECO:0000313" key="5">
    <source>
        <dbReference type="JaponicusDB" id="SJAG_00112"/>
    </source>
</evidence>
<reference evidence="4 6" key="1">
    <citation type="journal article" date="2011" name="Science">
        <title>Comparative functional genomics of the fission yeasts.</title>
        <authorList>
            <person name="Rhind N."/>
            <person name="Chen Z."/>
            <person name="Yassour M."/>
            <person name="Thompson D.A."/>
            <person name="Haas B.J."/>
            <person name="Habib N."/>
            <person name="Wapinski I."/>
            <person name="Roy S."/>
            <person name="Lin M.F."/>
            <person name="Heiman D.I."/>
            <person name="Young S.K."/>
            <person name="Furuya K."/>
            <person name="Guo Y."/>
            <person name="Pidoux A."/>
            <person name="Chen H.M."/>
            <person name="Robbertse B."/>
            <person name="Goldberg J.M."/>
            <person name="Aoki K."/>
            <person name="Bayne E.H."/>
            <person name="Berlin A.M."/>
            <person name="Desjardins C.A."/>
            <person name="Dobbs E."/>
            <person name="Dukaj L."/>
            <person name="Fan L."/>
            <person name="FitzGerald M.G."/>
            <person name="French C."/>
            <person name="Gujja S."/>
            <person name="Hansen K."/>
            <person name="Keifenheim D."/>
            <person name="Levin J.Z."/>
            <person name="Mosher R.A."/>
            <person name="Mueller C.A."/>
            <person name="Pfiffner J."/>
            <person name="Priest M."/>
            <person name="Russ C."/>
            <person name="Smialowska A."/>
            <person name="Swoboda P."/>
            <person name="Sykes S.M."/>
            <person name="Vaughn M."/>
            <person name="Vengrova S."/>
            <person name="Yoder R."/>
            <person name="Zeng Q."/>
            <person name="Allshire R."/>
            <person name="Baulcombe D."/>
            <person name="Birren B.W."/>
            <person name="Brown W."/>
            <person name="Ekwall K."/>
            <person name="Kellis M."/>
            <person name="Leatherwood J."/>
            <person name="Levin H."/>
            <person name="Margalit H."/>
            <person name="Martienssen R."/>
            <person name="Nieduszynski C.A."/>
            <person name="Spatafora J.W."/>
            <person name="Friedman N."/>
            <person name="Dalgaard J.Z."/>
            <person name="Baumann P."/>
            <person name="Niki H."/>
            <person name="Regev A."/>
            <person name="Nusbaum C."/>
        </authorList>
    </citation>
    <scope>NUCLEOTIDE SEQUENCE [LARGE SCALE GENOMIC DNA]</scope>
    <source>
        <strain evidence="6">yFS275 / FY16936</strain>
    </source>
</reference>
<dbReference type="PANTHER" id="PTHR15830:SF10">
    <property type="entry name" value="TELOMERE LENGTH REGULATION PROTEIN TEL2 HOMOLOG"/>
    <property type="match status" value="1"/>
</dbReference>
<dbReference type="GeneID" id="7049678"/>
<feature type="compositionally biased region" description="Acidic residues" evidence="2">
    <location>
        <begin position="488"/>
        <end position="503"/>
    </location>
</feature>
<organism evidence="4 6">
    <name type="scientific">Schizosaccharomyces japonicus (strain yFS275 / FY16936)</name>
    <name type="common">Fission yeast</name>
    <dbReference type="NCBI Taxonomy" id="402676"/>
    <lineage>
        <taxon>Eukaryota</taxon>
        <taxon>Fungi</taxon>
        <taxon>Dikarya</taxon>
        <taxon>Ascomycota</taxon>
        <taxon>Taphrinomycotina</taxon>
        <taxon>Schizosaccharomycetes</taxon>
        <taxon>Schizosaccharomycetales</taxon>
        <taxon>Schizosaccharomycetaceae</taxon>
        <taxon>Schizosaccharomyces</taxon>
    </lineage>
</organism>
<dbReference type="eggNOG" id="KOG4346">
    <property type="taxonomic scope" value="Eukaryota"/>
</dbReference>
<proteinExistence type="inferred from homology"/>
<dbReference type="GO" id="GO:0051879">
    <property type="term" value="F:Hsp90 protein binding"/>
    <property type="evidence" value="ECO:0000318"/>
    <property type="project" value="GO_Central"/>
</dbReference>
<sequence>MDLKKVSVKSLALELKNEVSAERLIQILQLFDAVSPVPSIDITCFLRNVLEFVFPVYWKTTSNLYLQKCLIHTVSGFLGLKTLCLTIERLCAEKNVAVEKLKLYIDVLQVAFKKFNLSQCSTRLNKLQDSMQKDELMNEVSFFFGSFRIPSAISLAITKIPQDDQYKMLYLDPKKYAILLAHHFSQLFEHSTSKNIVLWNRMFDMLVRSAHASLFVEHILPLFYSFNGKIQLFVGSLNANARYHLITLVLKLMLNQQLEDGMESDGNYPFEKLGQPIGSIATVVRLHFPPKDLIEWLELNWMNCTNLSLQRLIVLCASSLPFENDNNLRTCLLEKLLREWSTKYFINHVPLFSQKTLTIFLILLLKHSDEVVLRRIAMLFMEMKGVENRLESLDDEVRIQGMTIAELLSTHCFAADDRPLKFDVPIMNTKSALYYKALASLNDNFQNPVSKPIGLAVKETHFSEERTGKMESSATDIPFTEKQPLSTEELEPYDLPDSDTEDSTGEKVSKPVYIQKLCELLQDGDSYEKQKVALDSATELIKRKTHFGTEVVDHCIRLYKLLLGLQDSFNLPDFFTKRLKAISYLIYAAPEKCAPTACSDIFAADLSLQQRTIILSSISYAAVLLSEGDDPAIFPSKLLPQHLHTQYFTENLDLLTGDLKNLTLPEVEKTENLVSDNLKLLSTRVISHQSEIEAKKRSPKQNKMFRLLEVNTFFLLTNGFSLSMRASKSKEPLFLTSLLRTLGILYIKAATSGYPNLSQMTGEYFNVLKSCSQLGLDDSSLKEAILYGVLSIFDTTPGYLLCRDYSREVLAFRQYAELMNESIYEKEDVHAAARHILIKFEQFKEDYKTLAIENVLSASEVLSKGRFGLAGL</sequence>
<dbReference type="RefSeq" id="XP_002171410.2">
    <property type="nucleotide sequence ID" value="XM_002171374.2"/>
</dbReference>
<evidence type="ECO:0000259" key="3">
    <source>
        <dbReference type="Pfam" id="PF10193"/>
    </source>
</evidence>
<dbReference type="Proteomes" id="UP000001744">
    <property type="component" value="Unassembled WGS sequence"/>
</dbReference>
<name>B6JXH3_SCHJY</name>
<feature type="domain" description="Telomere length regulation protein conserved" evidence="3">
    <location>
        <begin position="511"/>
        <end position="622"/>
    </location>
</feature>
<accession>B6JXH3</accession>
<dbReference type="EMBL" id="KE651166">
    <property type="protein sequence ID" value="EEB05117.2"/>
    <property type="molecule type" value="Genomic_DNA"/>
</dbReference>
<dbReference type="GO" id="GO:0110078">
    <property type="term" value="C:TTT Hsp90 cochaperone complex"/>
    <property type="evidence" value="ECO:0007669"/>
    <property type="project" value="EnsemblFungi"/>
</dbReference>
<dbReference type="GO" id="GO:0051083">
    <property type="term" value="P:'de novo' cotranslational protein folding"/>
    <property type="evidence" value="ECO:0000318"/>
    <property type="project" value="GO_Central"/>
</dbReference>
<dbReference type="GO" id="GO:0042162">
    <property type="term" value="F:telomeric DNA binding"/>
    <property type="evidence" value="ECO:0000318"/>
    <property type="project" value="GO_Central"/>
</dbReference>
<dbReference type="OMA" id="AGIMVKL"/>
<dbReference type="InterPro" id="IPR051970">
    <property type="entry name" value="TEL2_Regulation"/>
</dbReference>
<dbReference type="Pfam" id="PF10193">
    <property type="entry name" value="Telomere_reg-2"/>
    <property type="match status" value="1"/>
</dbReference>
<dbReference type="Gene3D" id="1.25.40.720">
    <property type="entry name" value="Telomere length regulation protein 2, C-terminal domain"/>
    <property type="match status" value="2"/>
</dbReference>
<dbReference type="HOGENOM" id="CLU_329325_0_0_1"/>
<dbReference type="InterPro" id="IPR038528">
    <property type="entry name" value="TEL2_C_sf"/>
</dbReference>
<dbReference type="STRING" id="402676.B6JXH3"/>
<dbReference type="PANTHER" id="PTHR15830">
    <property type="entry name" value="TELOMERE LENGTH REGULATION PROTEIN TEL2 FAMILY MEMBER"/>
    <property type="match status" value="1"/>
</dbReference>
<gene>
    <name evidence="5" type="primary">tel2</name>
    <name evidence="4" type="ORF">SJAG_00112</name>
</gene>
<comment type="similarity">
    <text evidence="1">Belongs to the TEL2 family.</text>
</comment>
<dbReference type="OrthoDB" id="10258062at2759"/>
<evidence type="ECO:0000256" key="2">
    <source>
        <dbReference type="SAM" id="MobiDB-lite"/>
    </source>
</evidence>
<dbReference type="VEuPathDB" id="FungiDB:SJAG_00112"/>
<dbReference type="GO" id="GO:0005829">
    <property type="term" value="C:cytosol"/>
    <property type="evidence" value="ECO:0000318"/>
    <property type="project" value="GO_Central"/>
</dbReference>
<dbReference type="JaponicusDB" id="SJAG_00112">
    <property type="gene designation" value="tel2"/>
</dbReference>
<evidence type="ECO:0000313" key="4">
    <source>
        <dbReference type="EMBL" id="EEB05117.2"/>
    </source>
</evidence>
<evidence type="ECO:0000256" key="1">
    <source>
        <dbReference type="ARBA" id="ARBA00006133"/>
    </source>
</evidence>
<dbReference type="AlphaFoldDB" id="B6JXH3"/>
<dbReference type="InterPro" id="IPR019337">
    <property type="entry name" value="Telomere_length_regulation_dom"/>
</dbReference>
<feature type="region of interest" description="Disordered" evidence="2">
    <location>
        <begin position="464"/>
        <end position="507"/>
    </location>
</feature>
<protein>
    <submittedName>
        <fullName evidence="4">Tel2/Rad-5/Clk-2 family protein Tel2</fullName>
    </submittedName>
</protein>
<keyword evidence="6" id="KW-1185">Reference proteome</keyword>